<dbReference type="Pfam" id="PF00535">
    <property type="entry name" value="Glycos_transf_2"/>
    <property type="match status" value="1"/>
</dbReference>
<dbReference type="AlphaFoldDB" id="A0A8T3VFV2"/>
<dbReference type="PANTHER" id="PTHR22916">
    <property type="entry name" value="GLYCOSYLTRANSFERASE"/>
    <property type="match status" value="1"/>
</dbReference>
<proteinExistence type="predicted"/>
<feature type="domain" description="Glycosyltransferase 2-like" evidence="3">
    <location>
        <begin position="6"/>
        <end position="138"/>
    </location>
</feature>
<dbReference type="SUPFAM" id="SSF53448">
    <property type="entry name" value="Nucleotide-diphospho-sugar transferases"/>
    <property type="match status" value="1"/>
</dbReference>
<comment type="caution">
    <text evidence="4">The sequence shown here is derived from an EMBL/GenBank/DDBJ whole genome shotgun (WGS) entry which is preliminary data.</text>
</comment>
<keyword evidence="1" id="KW-0328">Glycosyltransferase</keyword>
<reference evidence="4" key="1">
    <citation type="submission" date="2019-04" db="EMBL/GenBank/DDBJ databases">
        <title>Evolution of Biomass-Degrading Anaerobic Consortia Revealed by Metagenomics.</title>
        <authorList>
            <person name="Peng X."/>
        </authorList>
    </citation>
    <scope>NUCLEOTIDE SEQUENCE</scope>
    <source>
        <strain evidence="4">SIG13</strain>
    </source>
</reference>
<dbReference type="InterPro" id="IPR001173">
    <property type="entry name" value="Glyco_trans_2-like"/>
</dbReference>
<evidence type="ECO:0000313" key="5">
    <source>
        <dbReference type="Proteomes" id="UP000713479"/>
    </source>
</evidence>
<dbReference type="PANTHER" id="PTHR22916:SF51">
    <property type="entry name" value="GLYCOSYLTRANSFERASE EPSH-RELATED"/>
    <property type="match status" value="1"/>
</dbReference>
<evidence type="ECO:0000256" key="2">
    <source>
        <dbReference type="ARBA" id="ARBA00022679"/>
    </source>
</evidence>
<protein>
    <submittedName>
        <fullName evidence="4">Glycosyltransferase family 2 protein</fullName>
    </submittedName>
</protein>
<organism evidence="4 5">
    <name type="scientific">Methanobrevibacter millerae</name>
    <dbReference type="NCBI Taxonomy" id="230361"/>
    <lineage>
        <taxon>Archaea</taxon>
        <taxon>Methanobacteriati</taxon>
        <taxon>Methanobacteriota</taxon>
        <taxon>Methanomada group</taxon>
        <taxon>Methanobacteria</taxon>
        <taxon>Methanobacteriales</taxon>
        <taxon>Methanobacteriaceae</taxon>
        <taxon>Methanobrevibacter</taxon>
    </lineage>
</organism>
<accession>A0A8T3VFV2</accession>
<name>A0A8T3VFV2_9EURY</name>
<evidence type="ECO:0000256" key="1">
    <source>
        <dbReference type="ARBA" id="ARBA00022676"/>
    </source>
</evidence>
<dbReference type="InterPro" id="IPR029044">
    <property type="entry name" value="Nucleotide-diphossugar_trans"/>
</dbReference>
<gene>
    <name evidence="4" type="ORF">E7Z74_03745</name>
</gene>
<sequence length="337" mass="39976">MNYKISVIIPCYNAESTLNRCIDSVINQTFGFENIELILYDDASTDSTKKIIENYANQYSNIVPIYSTENSGFPVRGRNEGIKIASSDYIMFMDNDDEYDLNICQFFYNIISESNPDLISCGKFNLDYLSNEYNLTTPDDKTKLNIKKEDILYFEDRFIWNKIYKKDILLENNILFPENKYAEDLYFNIKYLLHCETLIDVPEYKGYIRHVQEDSISRSWNLDDMSHILDVSKLIFSEISSYQNIDFSRLYKKEIGIIIYKLYSLHLLNNKKEVIIFLKKIHEFEKEISFNAALDSIQDLANRLILKNRYGLCYYYLKIVEKIYNSNNLRKLYRKTT</sequence>
<dbReference type="Proteomes" id="UP000713479">
    <property type="component" value="Unassembled WGS sequence"/>
</dbReference>
<evidence type="ECO:0000313" key="4">
    <source>
        <dbReference type="EMBL" id="MBE6510364.1"/>
    </source>
</evidence>
<dbReference type="Gene3D" id="3.90.550.10">
    <property type="entry name" value="Spore Coat Polysaccharide Biosynthesis Protein SpsA, Chain A"/>
    <property type="match status" value="1"/>
</dbReference>
<keyword evidence="2" id="KW-0808">Transferase</keyword>
<dbReference type="CDD" id="cd00761">
    <property type="entry name" value="Glyco_tranf_GTA_type"/>
    <property type="match status" value="1"/>
</dbReference>
<dbReference type="GO" id="GO:0016757">
    <property type="term" value="F:glycosyltransferase activity"/>
    <property type="evidence" value="ECO:0007669"/>
    <property type="project" value="UniProtKB-KW"/>
</dbReference>
<dbReference type="EMBL" id="SUTF01000004">
    <property type="protein sequence ID" value="MBE6510364.1"/>
    <property type="molecule type" value="Genomic_DNA"/>
</dbReference>
<evidence type="ECO:0000259" key="3">
    <source>
        <dbReference type="Pfam" id="PF00535"/>
    </source>
</evidence>